<proteinExistence type="inferred from homology"/>
<feature type="compositionally biased region" description="Basic and acidic residues" evidence="4">
    <location>
        <begin position="143"/>
        <end position="179"/>
    </location>
</feature>
<keyword evidence="7" id="KW-1185">Reference proteome</keyword>
<feature type="non-terminal residue" evidence="6">
    <location>
        <position position="1"/>
    </location>
</feature>
<evidence type="ECO:0000256" key="1">
    <source>
        <dbReference type="ARBA" id="ARBA00007714"/>
    </source>
</evidence>
<reference evidence="6 7" key="1">
    <citation type="journal article" date="2024" name="BMC Genomics">
        <title>Genome assembly of redclaw crayfish (Cherax quadricarinatus) provides insights into its immune adaptation and hypoxia tolerance.</title>
        <authorList>
            <person name="Liu Z."/>
            <person name="Zheng J."/>
            <person name="Li H."/>
            <person name="Fang K."/>
            <person name="Wang S."/>
            <person name="He J."/>
            <person name="Zhou D."/>
            <person name="Weng S."/>
            <person name="Chi M."/>
            <person name="Gu Z."/>
            <person name="He J."/>
            <person name="Li F."/>
            <person name="Wang M."/>
        </authorList>
    </citation>
    <scope>NUCLEOTIDE SEQUENCE [LARGE SCALE GENOMIC DNA]</scope>
    <source>
        <strain evidence="6">ZL_2023a</strain>
    </source>
</reference>
<dbReference type="PROSITE" id="PS00539">
    <property type="entry name" value="PYROKININ"/>
    <property type="match status" value="1"/>
</dbReference>
<keyword evidence="3" id="KW-0527">Neuropeptide</keyword>
<feature type="transmembrane region" description="Helical" evidence="5">
    <location>
        <begin position="47"/>
        <end position="72"/>
    </location>
</feature>
<evidence type="ECO:0000313" key="6">
    <source>
        <dbReference type="EMBL" id="KAK8735798.1"/>
    </source>
</evidence>
<protein>
    <submittedName>
        <fullName evidence="6">Uncharacterized protein</fullName>
    </submittedName>
</protein>
<keyword evidence="5" id="KW-1133">Transmembrane helix</keyword>
<feature type="region of interest" description="Disordered" evidence="4">
    <location>
        <begin position="126"/>
        <end position="203"/>
    </location>
</feature>
<gene>
    <name evidence="6" type="ORF">OTU49_005319</name>
</gene>
<evidence type="ECO:0000256" key="5">
    <source>
        <dbReference type="SAM" id="Phobius"/>
    </source>
</evidence>
<keyword evidence="2" id="KW-0027">Amidation</keyword>
<evidence type="ECO:0000313" key="7">
    <source>
        <dbReference type="Proteomes" id="UP001445076"/>
    </source>
</evidence>
<evidence type="ECO:0000256" key="2">
    <source>
        <dbReference type="ARBA" id="ARBA00022815"/>
    </source>
</evidence>
<dbReference type="GO" id="GO:0007218">
    <property type="term" value="P:neuropeptide signaling pathway"/>
    <property type="evidence" value="ECO:0007669"/>
    <property type="project" value="UniProtKB-KW"/>
</dbReference>
<dbReference type="EMBL" id="JARKIK010000046">
    <property type="protein sequence ID" value="KAK8735798.1"/>
    <property type="molecule type" value="Genomic_DNA"/>
</dbReference>
<dbReference type="Proteomes" id="UP001445076">
    <property type="component" value="Unassembled WGS sequence"/>
</dbReference>
<keyword evidence="5" id="KW-0812">Transmembrane</keyword>
<dbReference type="AlphaFoldDB" id="A0AAW0X788"/>
<accession>A0AAW0X788</accession>
<dbReference type="GO" id="GO:0005184">
    <property type="term" value="F:neuropeptide hormone activity"/>
    <property type="evidence" value="ECO:0007669"/>
    <property type="project" value="InterPro"/>
</dbReference>
<comment type="similarity">
    <text evidence="1">Belongs to the pyrokinin family.</text>
</comment>
<sequence>EAGEVGTLILWPHPHRPHRPPVSHHRPPAPPLRLASRHVRVPVPGDLLLAVALPGMQLFTCSLVFFFGFTLFSSTAEARDLSSSWVRLPPEPRSNPLPSMYHPSGNDPSDDLLSLLYDVYPAHTATDMVPREREEPVFGSQGEPKKEYFPQPDKRSTVEGTEDKHTHKPEEDKRNKRSVDNQQEGEAQKDDAPPHTPPAADNYNTQAWWWPFVTVRRSPFTPRLGKRGYDLDSDNFTYDNDDLASLEYLQEDPEDYLVGGNNEMDEEMWPSPVLSEEEVATAAGSPDKRADFAFSPRLGKKADFAFSPRLGKKADFAFSPRLGKKADFAFSPRLGKKADFAFSPRLGKKADFAFNPRLGKRADFAFRPRLGKKADFAFSPRLGKKADFAFSPRLGKKADFAFSPRLGKKADFAFNPRLGKKADFAFSPRLGKREREEDSGERQPSRTQAYISRPSRPYFSPRLG</sequence>
<name>A0AAW0X788_CHEQU</name>
<dbReference type="InterPro" id="IPR001484">
    <property type="entry name" value="Pyrokinin_CS"/>
</dbReference>
<feature type="compositionally biased region" description="Basic and acidic residues" evidence="4">
    <location>
        <begin position="431"/>
        <end position="444"/>
    </location>
</feature>
<comment type="caution">
    <text evidence="6">The sequence shown here is derived from an EMBL/GenBank/DDBJ whole genome shotgun (WGS) entry which is preliminary data.</text>
</comment>
<evidence type="ECO:0000256" key="4">
    <source>
        <dbReference type="SAM" id="MobiDB-lite"/>
    </source>
</evidence>
<evidence type="ECO:0000256" key="3">
    <source>
        <dbReference type="ARBA" id="ARBA00023320"/>
    </source>
</evidence>
<organism evidence="6 7">
    <name type="scientific">Cherax quadricarinatus</name>
    <name type="common">Australian red claw crayfish</name>
    <dbReference type="NCBI Taxonomy" id="27406"/>
    <lineage>
        <taxon>Eukaryota</taxon>
        <taxon>Metazoa</taxon>
        <taxon>Ecdysozoa</taxon>
        <taxon>Arthropoda</taxon>
        <taxon>Crustacea</taxon>
        <taxon>Multicrustacea</taxon>
        <taxon>Malacostraca</taxon>
        <taxon>Eumalacostraca</taxon>
        <taxon>Eucarida</taxon>
        <taxon>Decapoda</taxon>
        <taxon>Pleocyemata</taxon>
        <taxon>Astacidea</taxon>
        <taxon>Parastacoidea</taxon>
        <taxon>Parastacidae</taxon>
        <taxon>Cherax</taxon>
    </lineage>
</organism>
<feature type="region of interest" description="Disordered" evidence="4">
    <location>
        <begin position="425"/>
        <end position="464"/>
    </location>
</feature>
<keyword evidence="5" id="KW-0472">Membrane</keyword>